<feature type="region of interest" description="Disordered" evidence="1">
    <location>
        <begin position="131"/>
        <end position="157"/>
    </location>
</feature>
<reference evidence="2 3" key="1">
    <citation type="journal article" date="2018" name="Mol. Plant">
        <title>The genome of Artemisia annua provides insight into the evolution of Asteraceae family and artemisinin biosynthesis.</title>
        <authorList>
            <person name="Shen Q."/>
            <person name="Zhang L."/>
            <person name="Liao Z."/>
            <person name="Wang S."/>
            <person name="Yan T."/>
            <person name="Shi P."/>
            <person name="Liu M."/>
            <person name="Fu X."/>
            <person name="Pan Q."/>
            <person name="Wang Y."/>
            <person name="Lv Z."/>
            <person name="Lu X."/>
            <person name="Zhang F."/>
            <person name="Jiang W."/>
            <person name="Ma Y."/>
            <person name="Chen M."/>
            <person name="Hao X."/>
            <person name="Li L."/>
            <person name="Tang Y."/>
            <person name="Lv G."/>
            <person name="Zhou Y."/>
            <person name="Sun X."/>
            <person name="Brodelius P.E."/>
            <person name="Rose J.K.C."/>
            <person name="Tang K."/>
        </authorList>
    </citation>
    <scope>NUCLEOTIDE SEQUENCE [LARGE SCALE GENOMIC DNA]</scope>
    <source>
        <strain evidence="3">cv. Huhao1</strain>
        <tissue evidence="2">Leaf</tissue>
    </source>
</reference>
<accession>A0A2U1LXY8</accession>
<dbReference type="STRING" id="35608.A0A2U1LXY8"/>
<protein>
    <submittedName>
        <fullName evidence="2">Uncharacterized protein</fullName>
    </submittedName>
</protein>
<dbReference type="Proteomes" id="UP000245207">
    <property type="component" value="Unassembled WGS sequence"/>
</dbReference>
<keyword evidence="3" id="KW-1185">Reference proteome</keyword>
<dbReference type="AlphaFoldDB" id="A0A2U1LXY8"/>
<dbReference type="PANTHER" id="PTHR33095">
    <property type="entry name" value="OS07G0619500 PROTEIN"/>
    <property type="match status" value="1"/>
</dbReference>
<dbReference type="EMBL" id="PKPP01007277">
    <property type="protein sequence ID" value="PWA53851.1"/>
    <property type="molecule type" value="Genomic_DNA"/>
</dbReference>
<gene>
    <name evidence="2" type="ORF">CTI12_AA438860</name>
</gene>
<evidence type="ECO:0000313" key="3">
    <source>
        <dbReference type="Proteomes" id="UP000245207"/>
    </source>
</evidence>
<dbReference type="PANTHER" id="PTHR33095:SF123">
    <property type="entry name" value="HMG BOX DOMAIN-CONTAINING PROTEIN"/>
    <property type="match status" value="1"/>
</dbReference>
<comment type="caution">
    <text evidence="2">The sequence shown here is derived from an EMBL/GenBank/DDBJ whole genome shotgun (WGS) entry which is preliminary data.</text>
</comment>
<sequence length="255" mass="28837">MQPQQKIEDSGLSPSFSCYFADSLTSKAVTKVIREEHFDKDGFEFSFVLSENDEDSSREIYARDLTAFPIFNRGQDGEVKPKDDKIDISVSINSPLRKLLIDEKHVSSSYSSSDDSDDELENIPPETYCVWRPKTESGSSSPSMTKCKKSSSTGSGSKRWSIRYLLKRSNSECNVKSMALLSSNKKVDSPKPKRNSGEFSKFGSRFKAQTPVHELFYVQRRAENEIVKKKSFLPYRQDVFGLFGNVNGIGKMLPF</sequence>
<feature type="compositionally biased region" description="Low complexity" evidence="1">
    <location>
        <begin position="139"/>
        <end position="157"/>
    </location>
</feature>
<organism evidence="2 3">
    <name type="scientific">Artemisia annua</name>
    <name type="common">Sweet wormwood</name>
    <dbReference type="NCBI Taxonomy" id="35608"/>
    <lineage>
        <taxon>Eukaryota</taxon>
        <taxon>Viridiplantae</taxon>
        <taxon>Streptophyta</taxon>
        <taxon>Embryophyta</taxon>
        <taxon>Tracheophyta</taxon>
        <taxon>Spermatophyta</taxon>
        <taxon>Magnoliopsida</taxon>
        <taxon>eudicotyledons</taxon>
        <taxon>Gunneridae</taxon>
        <taxon>Pentapetalae</taxon>
        <taxon>asterids</taxon>
        <taxon>campanulids</taxon>
        <taxon>Asterales</taxon>
        <taxon>Asteraceae</taxon>
        <taxon>Asteroideae</taxon>
        <taxon>Anthemideae</taxon>
        <taxon>Artemisiinae</taxon>
        <taxon>Artemisia</taxon>
    </lineage>
</organism>
<dbReference type="Pfam" id="PF07816">
    <property type="entry name" value="DUF1645"/>
    <property type="match status" value="1"/>
</dbReference>
<proteinExistence type="predicted"/>
<evidence type="ECO:0000256" key="1">
    <source>
        <dbReference type="SAM" id="MobiDB-lite"/>
    </source>
</evidence>
<dbReference type="InterPro" id="IPR012442">
    <property type="entry name" value="DUF1645_plant"/>
</dbReference>
<dbReference type="OrthoDB" id="1111059at2759"/>
<name>A0A2U1LXY8_ARTAN</name>
<evidence type="ECO:0000313" key="2">
    <source>
        <dbReference type="EMBL" id="PWA53851.1"/>
    </source>
</evidence>